<accession>A0A9R1UEL7</accession>
<gene>
    <name evidence="1" type="ORF">LSAT_V11C900457320</name>
</gene>
<organism evidence="1 2">
    <name type="scientific">Lactuca sativa</name>
    <name type="common">Garden lettuce</name>
    <dbReference type="NCBI Taxonomy" id="4236"/>
    <lineage>
        <taxon>Eukaryota</taxon>
        <taxon>Viridiplantae</taxon>
        <taxon>Streptophyta</taxon>
        <taxon>Embryophyta</taxon>
        <taxon>Tracheophyta</taxon>
        <taxon>Spermatophyta</taxon>
        <taxon>Magnoliopsida</taxon>
        <taxon>eudicotyledons</taxon>
        <taxon>Gunneridae</taxon>
        <taxon>Pentapetalae</taxon>
        <taxon>asterids</taxon>
        <taxon>campanulids</taxon>
        <taxon>Asterales</taxon>
        <taxon>Asteraceae</taxon>
        <taxon>Cichorioideae</taxon>
        <taxon>Cichorieae</taxon>
        <taxon>Lactucinae</taxon>
        <taxon>Lactuca</taxon>
    </lineage>
</organism>
<dbReference type="AlphaFoldDB" id="A0A9R1UEL7"/>
<keyword evidence="2" id="KW-1185">Reference proteome</keyword>
<comment type="caution">
    <text evidence="1">The sequence shown here is derived from an EMBL/GenBank/DDBJ whole genome shotgun (WGS) entry which is preliminary data.</text>
</comment>
<evidence type="ECO:0000313" key="2">
    <source>
        <dbReference type="Proteomes" id="UP000235145"/>
    </source>
</evidence>
<evidence type="ECO:0000313" key="1">
    <source>
        <dbReference type="EMBL" id="KAJ0185688.1"/>
    </source>
</evidence>
<dbReference type="EMBL" id="NBSK02000009">
    <property type="protein sequence ID" value="KAJ0185688.1"/>
    <property type="molecule type" value="Genomic_DNA"/>
</dbReference>
<protein>
    <recommendedName>
        <fullName evidence="3">SWIM-type domain-containing protein</fullName>
    </recommendedName>
</protein>
<name>A0A9R1UEL7_LACSA</name>
<evidence type="ECO:0008006" key="3">
    <source>
        <dbReference type="Google" id="ProtNLM"/>
    </source>
</evidence>
<sequence>MGGIFVFCIFYFFFKIYNVSRSKLIHFCFPKIQIHVFKGCFLYVVFIGSVPLRGDYLKTMLIEAPRQGRGVSFITNMNDVISSCIEHVFPDSYHGRTSKSVFKYMCTKGISSRTLQHLFWMTSSSYISVRWEATKIPPEIPSPLPSNIYRVFDFKKTYVVDLNRHTCSYGEWCSLGIACSHAIVASRRSNIHELYDMVQIYYQDGVFQTTYQTQNVHLLPPPNEWEILDP</sequence>
<reference evidence="1 2" key="1">
    <citation type="journal article" date="2017" name="Nat. Commun.">
        <title>Genome assembly with in vitro proximity ligation data and whole-genome triplication in lettuce.</title>
        <authorList>
            <person name="Reyes-Chin-Wo S."/>
            <person name="Wang Z."/>
            <person name="Yang X."/>
            <person name="Kozik A."/>
            <person name="Arikit S."/>
            <person name="Song C."/>
            <person name="Xia L."/>
            <person name="Froenicke L."/>
            <person name="Lavelle D.O."/>
            <person name="Truco M.J."/>
            <person name="Xia R."/>
            <person name="Zhu S."/>
            <person name="Xu C."/>
            <person name="Xu H."/>
            <person name="Xu X."/>
            <person name="Cox K."/>
            <person name="Korf I."/>
            <person name="Meyers B.C."/>
            <person name="Michelmore R.W."/>
        </authorList>
    </citation>
    <scope>NUCLEOTIDE SEQUENCE [LARGE SCALE GENOMIC DNA]</scope>
    <source>
        <strain evidence="2">cv. Salinas</strain>
        <tissue evidence="1">Seedlings</tissue>
    </source>
</reference>
<dbReference type="Proteomes" id="UP000235145">
    <property type="component" value="Unassembled WGS sequence"/>
</dbReference>
<proteinExistence type="predicted"/>